<dbReference type="AlphaFoldDB" id="A0A1R4EYR6"/>
<gene>
    <name evidence="1" type="ORF">CZ674_01655</name>
</gene>
<dbReference type="InterPro" id="IPR032710">
    <property type="entry name" value="NTF2-like_dom_sf"/>
</dbReference>
<keyword evidence="2" id="KW-1185">Reference proteome</keyword>
<evidence type="ECO:0000313" key="1">
    <source>
        <dbReference type="EMBL" id="SJM48765.1"/>
    </source>
</evidence>
<dbReference type="SUPFAM" id="SSF54427">
    <property type="entry name" value="NTF2-like"/>
    <property type="match status" value="1"/>
</dbReference>
<dbReference type="EMBL" id="FUHU01000009">
    <property type="protein sequence ID" value="SJM48765.1"/>
    <property type="molecule type" value="Genomic_DNA"/>
</dbReference>
<accession>A0A1R4EYR6</accession>
<evidence type="ECO:0000313" key="2">
    <source>
        <dbReference type="Proteomes" id="UP000195787"/>
    </source>
</evidence>
<proteinExistence type="predicted"/>
<dbReference type="Proteomes" id="UP000195787">
    <property type="component" value="Unassembled WGS sequence"/>
</dbReference>
<organism evidence="1 2">
    <name type="scientific">Agrococcus casei LMG 22410</name>
    <dbReference type="NCBI Taxonomy" id="1255656"/>
    <lineage>
        <taxon>Bacteria</taxon>
        <taxon>Bacillati</taxon>
        <taxon>Actinomycetota</taxon>
        <taxon>Actinomycetes</taxon>
        <taxon>Micrococcales</taxon>
        <taxon>Microbacteriaceae</taxon>
        <taxon>Agrococcus</taxon>
    </lineage>
</organism>
<name>A0A1R4EYR6_9MICO</name>
<evidence type="ECO:0008006" key="3">
    <source>
        <dbReference type="Google" id="ProtNLM"/>
    </source>
</evidence>
<dbReference type="RefSeq" id="WP_086990633.1">
    <property type="nucleotide sequence ID" value="NZ_FUHU01000009.1"/>
</dbReference>
<dbReference type="Gene3D" id="3.10.450.50">
    <property type="match status" value="1"/>
</dbReference>
<sequence>MKIELPTDCGNAPRITIVSDFVTAWAGRDLARMFERLADDVVWRIAGGQEHAGTDAPASAAPPAAADRLVLASVITHGRLAACDGHYESGSSTVEFSHVFRFASTVKTARIAEVRSYLIERSVNS</sequence>
<reference evidence="1 2" key="1">
    <citation type="submission" date="2017-02" db="EMBL/GenBank/DDBJ databases">
        <authorList>
            <person name="Peterson S.W."/>
        </authorList>
    </citation>
    <scope>NUCLEOTIDE SEQUENCE [LARGE SCALE GENOMIC DNA]</scope>
    <source>
        <strain evidence="1 2">LMG 22410</strain>
    </source>
</reference>
<dbReference type="GeneID" id="303171909"/>
<dbReference type="OrthoDB" id="4412416at2"/>
<protein>
    <recommendedName>
        <fullName evidence="3">SnoaL-like domain-containing protein</fullName>
    </recommendedName>
</protein>